<dbReference type="PANTHER" id="PTHR32097">
    <property type="entry name" value="CAMP-BINDING PROTEIN 1-RELATED"/>
    <property type="match status" value="1"/>
</dbReference>
<evidence type="ECO:0000313" key="4">
    <source>
        <dbReference type="Proteomes" id="UP000494216"/>
    </source>
</evidence>
<evidence type="ECO:0000256" key="1">
    <source>
        <dbReference type="ARBA" id="ARBA00022686"/>
    </source>
</evidence>
<protein>
    <submittedName>
        <fullName evidence="3">Tellurium resistance protein TerZ</fullName>
    </submittedName>
</protein>
<reference evidence="3 4" key="1">
    <citation type="submission" date="2020-02" db="EMBL/GenBank/DDBJ databases">
        <authorList>
            <person name="Hogendoorn C."/>
        </authorList>
    </citation>
    <scope>NUCLEOTIDE SEQUENCE [LARGE SCALE GENOMIC DNA]</scope>
    <source>
        <strain evidence="3">METHB21</strain>
    </source>
</reference>
<dbReference type="CDD" id="cd06974">
    <property type="entry name" value="TerD_like"/>
    <property type="match status" value="1"/>
</dbReference>
<dbReference type="Pfam" id="PF02342">
    <property type="entry name" value="TerD"/>
    <property type="match status" value="1"/>
</dbReference>
<accession>A0A8S0X834</accession>
<organism evidence="3 4">
    <name type="scientific">Candidatus Methylobacter favarea</name>
    <dbReference type="NCBI Taxonomy" id="2707345"/>
    <lineage>
        <taxon>Bacteria</taxon>
        <taxon>Pseudomonadati</taxon>
        <taxon>Pseudomonadota</taxon>
        <taxon>Gammaproteobacteria</taxon>
        <taxon>Methylococcales</taxon>
        <taxon>Methylococcaceae</taxon>
        <taxon>Methylobacter</taxon>
    </lineage>
</organism>
<keyword evidence="1" id="KW-0778">Tellurium resistance</keyword>
<feature type="domain" description="TerD" evidence="2">
    <location>
        <begin position="2"/>
        <end position="174"/>
    </location>
</feature>
<dbReference type="InterPro" id="IPR003325">
    <property type="entry name" value="TerD"/>
</dbReference>
<keyword evidence="4" id="KW-1185">Reference proteome</keyword>
<dbReference type="InterPro" id="IPR051324">
    <property type="entry name" value="Stress/Tellurium_Resist"/>
</dbReference>
<dbReference type="GO" id="GO:0046690">
    <property type="term" value="P:response to tellurium ion"/>
    <property type="evidence" value="ECO:0007669"/>
    <property type="project" value="UniProtKB-KW"/>
</dbReference>
<evidence type="ECO:0000259" key="2">
    <source>
        <dbReference type="Pfam" id="PF02342"/>
    </source>
</evidence>
<comment type="caution">
    <text evidence="3">The sequence shown here is derived from an EMBL/GenBank/DDBJ whole genome shotgun (WGS) entry which is preliminary data.</text>
</comment>
<dbReference type="PANTHER" id="PTHR32097:SF17">
    <property type="entry name" value="CAMP-BINDING PROTEIN 1-RELATED"/>
    <property type="match status" value="1"/>
</dbReference>
<dbReference type="Gene3D" id="2.60.60.30">
    <property type="entry name" value="sav2460 like domains"/>
    <property type="match status" value="1"/>
</dbReference>
<name>A0A8S0X834_9GAMM</name>
<sequence length="188" mass="20185">MSLSKESGGALSKVVMGLGWDAKKGGGGGLLKGVFGGGSSGAIDLDASCVLFDENKKVVDTVWFRQLKSRDGSIVHTGDNRTGEGEGDDEQIIVNLDKIPANVKALVFTVNSFTNQTFDAIENAYCRMVDSSNNKEIARYTLTSQGPHTAQIMAKVYLHNGEWKMHAIGETGNSRTIDGLLPQIINHL</sequence>
<evidence type="ECO:0000313" key="3">
    <source>
        <dbReference type="EMBL" id="CAA9890670.1"/>
    </source>
</evidence>
<dbReference type="Proteomes" id="UP000494216">
    <property type="component" value="Unassembled WGS sequence"/>
</dbReference>
<dbReference type="EMBL" id="CADCXN010000054">
    <property type="protein sequence ID" value="CAA9890670.1"/>
    <property type="molecule type" value="Genomic_DNA"/>
</dbReference>
<dbReference type="RefSeq" id="WP_174625593.1">
    <property type="nucleotide sequence ID" value="NZ_CADCXN010000054.1"/>
</dbReference>
<gene>
    <name evidence="3" type="primary">terZ</name>
    <name evidence="3" type="ORF">METHB2_260049</name>
</gene>
<proteinExistence type="predicted"/>
<dbReference type="AlphaFoldDB" id="A0A8S0X834"/>